<dbReference type="WBParaSite" id="ES5_v2.g26972.t1">
    <property type="protein sequence ID" value="ES5_v2.g26972.t1"/>
    <property type="gene ID" value="ES5_v2.g26972"/>
</dbReference>
<sequence length="178" mass="20110">MDTRRRKILASIDDNVAASKATFGKAMKEVKKVGLSLRPNESKTQMKPSVKSKSEPAPKKQNAPIECDLPKVASLALFNSAVSSKSYITIDCFDDGQNFLHHTERCRAIPPLFLESKIISGKMRAILFDWMLQVQDRFGLEHDTLHLCYMLIDRCLCMMDIRKDKLQLLGATCLYLAT</sequence>
<protein>
    <submittedName>
        <fullName evidence="2">Cyclin N-terminal domain-containing protein</fullName>
    </submittedName>
</protein>
<proteinExistence type="predicted"/>
<name>A0AC34GBC2_9BILA</name>
<organism evidence="1 2">
    <name type="scientific">Panagrolaimus sp. ES5</name>
    <dbReference type="NCBI Taxonomy" id="591445"/>
    <lineage>
        <taxon>Eukaryota</taxon>
        <taxon>Metazoa</taxon>
        <taxon>Ecdysozoa</taxon>
        <taxon>Nematoda</taxon>
        <taxon>Chromadorea</taxon>
        <taxon>Rhabditida</taxon>
        <taxon>Tylenchina</taxon>
        <taxon>Panagrolaimomorpha</taxon>
        <taxon>Panagrolaimoidea</taxon>
        <taxon>Panagrolaimidae</taxon>
        <taxon>Panagrolaimus</taxon>
    </lineage>
</organism>
<accession>A0AC34GBC2</accession>
<dbReference type="Proteomes" id="UP000887579">
    <property type="component" value="Unplaced"/>
</dbReference>
<reference evidence="2" key="1">
    <citation type="submission" date="2022-11" db="UniProtKB">
        <authorList>
            <consortium name="WormBaseParasite"/>
        </authorList>
    </citation>
    <scope>IDENTIFICATION</scope>
</reference>
<evidence type="ECO:0000313" key="1">
    <source>
        <dbReference type="Proteomes" id="UP000887579"/>
    </source>
</evidence>
<evidence type="ECO:0000313" key="2">
    <source>
        <dbReference type="WBParaSite" id="ES5_v2.g26972.t1"/>
    </source>
</evidence>